<dbReference type="HOGENOM" id="CLU_1694151_0_0_5"/>
<reference evidence="3" key="2">
    <citation type="submission" date="2015-01" db="EMBL/GenBank/DDBJ databases">
        <authorList>
            <person name="Felsheim R."/>
        </authorList>
    </citation>
    <scope>NUCLEOTIDE SEQUENCE [LARGE SCALE GENOMIC DNA]</scope>
    <source>
        <strain evidence="3">IrR/Munich</strain>
    </source>
</reference>
<evidence type="ECO:0000313" key="2">
    <source>
        <dbReference type="EMBL" id="CEO17337.1"/>
    </source>
</evidence>
<accession>A0A0B7IZK2</accession>
<dbReference type="Proteomes" id="UP000018149">
    <property type="component" value="Chromosome I"/>
</dbReference>
<keyword evidence="3" id="KW-1185">Reference proteome</keyword>
<name>A0A0B7IZK2_9RICK</name>
<dbReference type="KEGG" id="rmc:RMONA_04760"/>
<organism evidence="2 3">
    <name type="scientific">Rickettsia monacensis</name>
    <dbReference type="NCBI Taxonomy" id="109232"/>
    <lineage>
        <taxon>Bacteria</taxon>
        <taxon>Pseudomonadati</taxon>
        <taxon>Pseudomonadota</taxon>
        <taxon>Alphaproteobacteria</taxon>
        <taxon>Rickettsiales</taxon>
        <taxon>Rickettsiaceae</taxon>
        <taxon>Rickettsieae</taxon>
        <taxon>Rickettsia</taxon>
        <taxon>spotted fever group</taxon>
    </lineage>
</organism>
<keyword evidence="1" id="KW-1133">Transmembrane helix</keyword>
<dbReference type="STRING" id="109232.RMONA_04760"/>
<gene>
    <name evidence="2" type="ORF">RMONA_04760</name>
</gene>
<dbReference type="RefSeq" id="WP_023507767.1">
    <property type="nucleotide sequence ID" value="NZ_LN794217.1"/>
</dbReference>
<evidence type="ECO:0000313" key="3">
    <source>
        <dbReference type="Proteomes" id="UP000018149"/>
    </source>
</evidence>
<keyword evidence="1" id="KW-0812">Transmembrane</keyword>
<dbReference type="AlphaFoldDB" id="A0A0B7IZK2"/>
<evidence type="ECO:0000256" key="1">
    <source>
        <dbReference type="SAM" id="Phobius"/>
    </source>
</evidence>
<reference evidence="2 3" key="1">
    <citation type="submission" date="2015-01" db="EMBL/GenBank/DDBJ databases">
        <title>Draft genome sequence of Rickettsia monacensis strain IrR/Munich.</title>
        <authorList>
            <person name="Felsheim R.F."/>
            <person name="Johnson S.L."/>
            <person name="Kurtti T.J."/>
            <person name="Munderloh U.G."/>
        </authorList>
    </citation>
    <scope>NUCLEOTIDE SEQUENCE [LARGE SCALE GENOMIC DNA]</scope>
    <source>
        <strain evidence="2 3">IrR/Munich</strain>
    </source>
</reference>
<feature type="transmembrane region" description="Helical" evidence="1">
    <location>
        <begin position="114"/>
        <end position="132"/>
    </location>
</feature>
<dbReference type="EMBL" id="LN794217">
    <property type="protein sequence ID" value="CEO17337.1"/>
    <property type="molecule type" value="Genomic_DNA"/>
</dbReference>
<dbReference type="Pfam" id="PF12784">
    <property type="entry name" value="PDDEXK_2"/>
    <property type="match status" value="1"/>
</dbReference>
<protein>
    <submittedName>
        <fullName evidence="2">PD-(D/E)XK nuclease family transposase</fullName>
    </submittedName>
</protein>
<keyword evidence="1" id="KW-0472">Membrane</keyword>
<proteinExistence type="predicted"/>
<sequence>MSTIISFDYAIKYLLKDKGDYEIVEGFISAILKDAGYSAVKIKALLESSSNKENYSLKSSVADVIVEDEEGHKYIVEIDKSYTNLFMHKACFNSSRLIVDSISKSEDYSTIKKYFILIYCIFLLIIGKHLYITVRLFLEKLIKTPYEIFFGRYER</sequence>